<evidence type="ECO:0000256" key="2">
    <source>
        <dbReference type="ARBA" id="ARBA00023015"/>
    </source>
</evidence>
<comment type="similarity">
    <text evidence="1">Belongs to the sigma-70 factor family. ECF subfamily.</text>
</comment>
<evidence type="ECO:0000259" key="5">
    <source>
        <dbReference type="Pfam" id="PF04542"/>
    </source>
</evidence>
<keyword evidence="4" id="KW-0804">Transcription</keyword>
<evidence type="ECO:0000256" key="3">
    <source>
        <dbReference type="ARBA" id="ARBA00023082"/>
    </source>
</evidence>
<evidence type="ECO:0000256" key="4">
    <source>
        <dbReference type="ARBA" id="ARBA00023163"/>
    </source>
</evidence>
<dbReference type="PANTHER" id="PTHR43133">
    <property type="entry name" value="RNA POLYMERASE ECF-TYPE SIGMA FACTO"/>
    <property type="match status" value="1"/>
</dbReference>
<dbReference type="InterPro" id="IPR013325">
    <property type="entry name" value="RNA_pol_sigma_r2"/>
</dbReference>
<gene>
    <name evidence="7" type="ORF">HF690_04650</name>
</gene>
<dbReference type="InterPro" id="IPR036388">
    <property type="entry name" value="WH-like_DNA-bd_sf"/>
</dbReference>
<dbReference type="GO" id="GO:0003677">
    <property type="term" value="F:DNA binding"/>
    <property type="evidence" value="ECO:0007669"/>
    <property type="project" value="InterPro"/>
</dbReference>
<feature type="domain" description="RNA polymerase sigma-70 region 2" evidence="5">
    <location>
        <begin position="29"/>
        <end position="96"/>
    </location>
</feature>
<accession>A0A846ZJ71</accession>
<dbReference type="SUPFAM" id="SSF88659">
    <property type="entry name" value="Sigma3 and sigma4 domains of RNA polymerase sigma factors"/>
    <property type="match status" value="1"/>
</dbReference>
<proteinExistence type="inferred from homology"/>
<dbReference type="InterPro" id="IPR014284">
    <property type="entry name" value="RNA_pol_sigma-70_dom"/>
</dbReference>
<evidence type="ECO:0000256" key="1">
    <source>
        <dbReference type="ARBA" id="ARBA00010641"/>
    </source>
</evidence>
<keyword evidence="8" id="KW-1185">Reference proteome</keyword>
<sequence length="182" mass="20291">MPADATTETSDSDLVHAAVRGDASAFESLYRRHVPRIYGTVLRLSGYDHGRAEELVQESFVTAWRKLEGFRHQSTFGTWMYRLAVNTALMALRSRAANPVTDLDSDQLPETCEEPFCPAEREELERAIANLPPRARAVLVLHDVEGWRHGDIAEELGIASGTSKAQLHRARALLRDALGDRP</sequence>
<evidence type="ECO:0000259" key="6">
    <source>
        <dbReference type="Pfam" id="PF08281"/>
    </source>
</evidence>
<dbReference type="InterPro" id="IPR039425">
    <property type="entry name" value="RNA_pol_sigma-70-like"/>
</dbReference>
<dbReference type="CDD" id="cd06171">
    <property type="entry name" value="Sigma70_r4"/>
    <property type="match status" value="1"/>
</dbReference>
<dbReference type="Pfam" id="PF04542">
    <property type="entry name" value="Sigma70_r2"/>
    <property type="match status" value="1"/>
</dbReference>
<dbReference type="SUPFAM" id="SSF88946">
    <property type="entry name" value="Sigma2 domain of RNA polymerase sigma factors"/>
    <property type="match status" value="1"/>
</dbReference>
<dbReference type="Pfam" id="PF08281">
    <property type="entry name" value="Sigma70_r4_2"/>
    <property type="match status" value="1"/>
</dbReference>
<organism evidence="7 8">
    <name type="scientific">Oleiagrimonas citrea</name>
    <dbReference type="NCBI Taxonomy" id="1665687"/>
    <lineage>
        <taxon>Bacteria</taxon>
        <taxon>Pseudomonadati</taxon>
        <taxon>Pseudomonadota</taxon>
        <taxon>Gammaproteobacteria</taxon>
        <taxon>Lysobacterales</taxon>
        <taxon>Rhodanobacteraceae</taxon>
        <taxon>Oleiagrimonas</taxon>
    </lineage>
</organism>
<dbReference type="EMBL" id="JAAZQD010000002">
    <property type="protein sequence ID" value="NKZ38244.1"/>
    <property type="molecule type" value="Genomic_DNA"/>
</dbReference>
<dbReference type="NCBIfam" id="TIGR02937">
    <property type="entry name" value="sigma70-ECF"/>
    <property type="match status" value="1"/>
</dbReference>
<dbReference type="GO" id="GO:0016987">
    <property type="term" value="F:sigma factor activity"/>
    <property type="evidence" value="ECO:0007669"/>
    <property type="project" value="UniProtKB-KW"/>
</dbReference>
<dbReference type="PANTHER" id="PTHR43133:SF46">
    <property type="entry name" value="RNA POLYMERASE SIGMA-70 FACTOR ECF SUBFAMILY"/>
    <property type="match status" value="1"/>
</dbReference>
<reference evidence="7 8" key="1">
    <citation type="journal article" date="2017" name="Int. J. Syst. Evol. Microbiol.">
        <title>Oleiagrimonas citrea sp. nov., a marine bacterium isolated from tidal flat sediment and emended description of the genus Oleiagrimonas Fang et al. 2015 and Oleiagrimonas soli.</title>
        <authorList>
            <person name="Yang S.H."/>
            <person name="Seo H.S."/>
            <person name="Seong C.N."/>
            <person name="Kwon K.K."/>
        </authorList>
    </citation>
    <scope>NUCLEOTIDE SEQUENCE [LARGE SCALE GENOMIC DNA]</scope>
    <source>
        <strain evidence="7 8">MEBiC09124</strain>
    </source>
</reference>
<feature type="domain" description="RNA polymerase sigma factor 70 region 4 type 2" evidence="6">
    <location>
        <begin position="121"/>
        <end position="174"/>
    </location>
</feature>
<comment type="caution">
    <text evidence="7">The sequence shown here is derived from an EMBL/GenBank/DDBJ whole genome shotgun (WGS) entry which is preliminary data.</text>
</comment>
<keyword evidence="2" id="KW-0805">Transcription regulation</keyword>
<dbReference type="InterPro" id="IPR013249">
    <property type="entry name" value="RNA_pol_sigma70_r4_t2"/>
</dbReference>
<dbReference type="InterPro" id="IPR007627">
    <property type="entry name" value="RNA_pol_sigma70_r2"/>
</dbReference>
<name>A0A846ZJ71_9GAMM</name>
<protein>
    <submittedName>
        <fullName evidence="7">Sigma-70 family RNA polymerase sigma factor</fullName>
    </submittedName>
</protein>
<dbReference type="RefSeq" id="WP_113064405.1">
    <property type="nucleotide sequence ID" value="NZ_JAAZQD010000002.1"/>
</dbReference>
<evidence type="ECO:0000313" key="8">
    <source>
        <dbReference type="Proteomes" id="UP000541636"/>
    </source>
</evidence>
<evidence type="ECO:0000313" key="7">
    <source>
        <dbReference type="EMBL" id="NKZ38244.1"/>
    </source>
</evidence>
<dbReference type="Gene3D" id="1.10.10.10">
    <property type="entry name" value="Winged helix-like DNA-binding domain superfamily/Winged helix DNA-binding domain"/>
    <property type="match status" value="1"/>
</dbReference>
<dbReference type="GO" id="GO:0006352">
    <property type="term" value="P:DNA-templated transcription initiation"/>
    <property type="evidence" value="ECO:0007669"/>
    <property type="project" value="InterPro"/>
</dbReference>
<dbReference type="AlphaFoldDB" id="A0A846ZJ71"/>
<dbReference type="Proteomes" id="UP000541636">
    <property type="component" value="Unassembled WGS sequence"/>
</dbReference>
<keyword evidence="3" id="KW-0731">Sigma factor</keyword>
<dbReference type="Gene3D" id="1.10.1740.10">
    <property type="match status" value="1"/>
</dbReference>
<dbReference type="InterPro" id="IPR013324">
    <property type="entry name" value="RNA_pol_sigma_r3/r4-like"/>
</dbReference>